<keyword evidence="1 2" id="KW-0238">DNA-binding</keyword>
<dbReference type="Gene3D" id="1.10.357.10">
    <property type="entry name" value="Tetracycline Repressor, domain 2"/>
    <property type="match status" value="1"/>
</dbReference>
<dbReference type="EMBL" id="BCMJ01000016">
    <property type="protein sequence ID" value="GAX09165.1"/>
    <property type="molecule type" value="Genomic_DNA"/>
</dbReference>
<dbReference type="RefSeq" id="WP_098826454.1">
    <property type="nucleotide sequence ID" value="NZ_BCMJ01000016.1"/>
</dbReference>
<dbReference type="InterPro" id="IPR050624">
    <property type="entry name" value="HTH-type_Tx_Regulator"/>
</dbReference>
<organism evidence="4 5">
    <name type="scientific">Secundilactobacillus silagincola</name>
    <dbReference type="NCBI Taxonomy" id="1714681"/>
    <lineage>
        <taxon>Bacteria</taxon>
        <taxon>Bacillati</taxon>
        <taxon>Bacillota</taxon>
        <taxon>Bacilli</taxon>
        <taxon>Lactobacillales</taxon>
        <taxon>Lactobacillaceae</taxon>
        <taxon>Secundilactobacillus</taxon>
    </lineage>
</organism>
<reference evidence="4 5" key="1">
    <citation type="submission" date="2015-11" db="EMBL/GenBank/DDBJ databases">
        <title>Draft genome sequences of new species of the genus Lactobacillus isolated from orchardgrass silage.</title>
        <authorList>
            <person name="Tohno M."/>
            <person name="Tanizawa Y."/>
            <person name="Arita M."/>
        </authorList>
    </citation>
    <scope>NUCLEOTIDE SEQUENCE [LARGE SCALE GENOMIC DNA]</scope>
    <source>
        <strain evidence="4 5">IWT5</strain>
    </source>
</reference>
<dbReference type="InterPro" id="IPR009057">
    <property type="entry name" value="Homeodomain-like_sf"/>
</dbReference>
<feature type="domain" description="HTH tetR-type" evidence="3">
    <location>
        <begin position="7"/>
        <end position="67"/>
    </location>
</feature>
<evidence type="ECO:0000259" key="3">
    <source>
        <dbReference type="PROSITE" id="PS50977"/>
    </source>
</evidence>
<dbReference type="OrthoDB" id="9810250at2"/>
<dbReference type="PANTHER" id="PTHR43479:SF7">
    <property type="entry name" value="TETR-FAMILY TRANSCRIPTIONAL REGULATOR"/>
    <property type="match status" value="1"/>
</dbReference>
<evidence type="ECO:0000313" key="4">
    <source>
        <dbReference type="EMBL" id="GAX09165.1"/>
    </source>
</evidence>
<evidence type="ECO:0000256" key="2">
    <source>
        <dbReference type="PROSITE-ProRule" id="PRU00335"/>
    </source>
</evidence>
<accession>A0A1Z5J554</accession>
<dbReference type="Pfam" id="PF00440">
    <property type="entry name" value="TetR_N"/>
    <property type="match status" value="1"/>
</dbReference>
<comment type="caution">
    <text evidence="4">The sequence shown here is derived from an EMBL/GenBank/DDBJ whole genome shotgun (WGS) entry which is preliminary data.</text>
</comment>
<dbReference type="InterPro" id="IPR001647">
    <property type="entry name" value="HTH_TetR"/>
</dbReference>
<dbReference type="PANTHER" id="PTHR43479">
    <property type="entry name" value="ACREF/ENVCD OPERON REPRESSOR-RELATED"/>
    <property type="match status" value="1"/>
</dbReference>
<sequence>MTDKRIIKTERDIKQSFLNLLATTPFQKITVNQICEAALVSRSTFYEHFQDKYDLLGQLVNQYALLYQQLIEQRATQIINQDEHVLSIPEIARTLQKHRDALNVLLNIHEENYDLLVYWEQGLSKTWHRLNHHYGANKNAPADFVSNLESSIVLNYIRWSLKNGMNDDAAALSERMIQSIYSDSKGQSTASK</sequence>
<dbReference type="GO" id="GO:0003677">
    <property type="term" value="F:DNA binding"/>
    <property type="evidence" value="ECO:0007669"/>
    <property type="project" value="UniProtKB-UniRule"/>
</dbReference>
<feature type="DNA-binding region" description="H-T-H motif" evidence="2">
    <location>
        <begin position="30"/>
        <end position="49"/>
    </location>
</feature>
<proteinExistence type="predicted"/>
<dbReference type="SUPFAM" id="SSF46689">
    <property type="entry name" value="Homeodomain-like"/>
    <property type="match status" value="1"/>
</dbReference>
<gene>
    <name evidence="4" type="primary">tetR_26</name>
    <name evidence="4" type="ORF">IWT5_02348</name>
</gene>
<dbReference type="AlphaFoldDB" id="A0A1Z5J554"/>
<evidence type="ECO:0000256" key="1">
    <source>
        <dbReference type="ARBA" id="ARBA00023125"/>
    </source>
</evidence>
<dbReference type="Proteomes" id="UP000223370">
    <property type="component" value="Unassembled WGS sequence"/>
</dbReference>
<evidence type="ECO:0000313" key="5">
    <source>
        <dbReference type="Proteomes" id="UP000223370"/>
    </source>
</evidence>
<dbReference type="PROSITE" id="PS50977">
    <property type="entry name" value="HTH_TETR_2"/>
    <property type="match status" value="1"/>
</dbReference>
<keyword evidence="5" id="KW-1185">Reference proteome</keyword>
<name>A0A1Z5J554_9LACO</name>
<protein>
    <submittedName>
        <fullName evidence="4">TetR family transcriptional regulator</fullName>
    </submittedName>
</protein>